<dbReference type="Pfam" id="PF00004">
    <property type="entry name" value="AAA"/>
    <property type="match status" value="1"/>
</dbReference>
<dbReference type="PANTHER" id="PTHR23073">
    <property type="entry name" value="26S PROTEASOME REGULATORY SUBUNIT"/>
    <property type="match status" value="1"/>
</dbReference>
<evidence type="ECO:0000256" key="1">
    <source>
        <dbReference type="ARBA" id="ARBA00006914"/>
    </source>
</evidence>
<dbReference type="SMART" id="SM00382">
    <property type="entry name" value="AAA"/>
    <property type="match status" value="1"/>
</dbReference>
<gene>
    <name evidence="5" type="ORF">FJD38_00075</name>
</gene>
<dbReference type="InterPro" id="IPR003593">
    <property type="entry name" value="AAA+_ATPase"/>
</dbReference>
<keyword evidence="6" id="KW-1185">Reference proteome</keyword>
<name>A0ABY3GLJ8_9PSED</name>
<organism evidence="5 6">
    <name type="scientific">Pseudomonas saxonica</name>
    <dbReference type="NCBI Taxonomy" id="2600598"/>
    <lineage>
        <taxon>Bacteria</taxon>
        <taxon>Pseudomonadati</taxon>
        <taxon>Pseudomonadota</taxon>
        <taxon>Gammaproteobacteria</taxon>
        <taxon>Pseudomonadales</taxon>
        <taxon>Pseudomonadaceae</taxon>
        <taxon>Pseudomonas</taxon>
    </lineage>
</organism>
<dbReference type="InterPro" id="IPR027417">
    <property type="entry name" value="P-loop_NTPase"/>
</dbReference>
<dbReference type="InterPro" id="IPR003959">
    <property type="entry name" value="ATPase_AAA_core"/>
</dbReference>
<proteinExistence type="inferred from homology"/>
<evidence type="ECO:0000256" key="3">
    <source>
        <dbReference type="ARBA" id="ARBA00022840"/>
    </source>
</evidence>
<dbReference type="Pfam" id="PF22977">
    <property type="entry name" value="WHD"/>
    <property type="match status" value="1"/>
</dbReference>
<sequence>MTDYLLDLTAQLEDVDTRFKRRIRDLLEQNTMANLSQLLLPQAHVLLENLVAQVGVTRWEQEIPGWEEYPWRGTLRPGSRLAQLLGHFDLNPFERDVLLLCLLPMLDAGYSTLIACLRGENRSAITAEFALSLLCSNVIEQAHGQLYLHPGANLFSHGLFKTDPVFAGSLQTPLTLDPGVFHFLLGHEALPFALELGASWVVPSSQFIEHTFAEHLSRCCQTANRQGAVCVVLRTSSEASVAGLVAQILARNDRQTLLLDLNLLPEDLTQACGFVTQALREVRMRGAGLLLSGAGAVRDSRPHVLAFLESRLARHTGPVLMVIARHLPVVRLSNLPHVVLEVPSDVVHIGTRLFYQQVGALGVEESVDIARLAQRYPLQHAHVAITLQEASLYASQRCDEALLNDGDLRRALQVRTHQDFGSLVHRIEPVRTFDDLIVSSEVQLQLKEILSAIRQREGVLNRGFGHKLGRATGISALFYGESGTGKTMTAEVLAGELGVDLIQIDLSAVVNKYIGETEKHLAKIFDLAERDCGVLFFDEADALFGKRTATQDSHDRHANIEVSYLLQRLEQHPGLVILSTNNRANLDTAFNRRITFMTRFSMPDASMRERMWQAIWPHGLALSDAIDFADLARRVEITGSNIRNVALLATWLAAEDEARCVELRHLEQALKREMGKLGKIYS</sequence>
<evidence type="ECO:0000259" key="4">
    <source>
        <dbReference type="SMART" id="SM00382"/>
    </source>
</evidence>
<evidence type="ECO:0000313" key="6">
    <source>
        <dbReference type="Proteomes" id="UP000318428"/>
    </source>
</evidence>
<evidence type="ECO:0000256" key="2">
    <source>
        <dbReference type="ARBA" id="ARBA00022741"/>
    </source>
</evidence>
<dbReference type="EMBL" id="VFIO01000001">
    <property type="protein sequence ID" value="TWR92053.1"/>
    <property type="molecule type" value="Genomic_DNA"/>
</dbReference>
<comment type="similarity">
    <text evidence="1">Belongs to the AAA ATPase family.</text>
</comment>
<reference evidence="5 6" key="1">
    <citation type="submission" date="2019-06" db="EMBL/GenBank/DDBJ databases">
        <title>Pseudomonas bimorpha sp. nov. isolated from bovine raw milk and skim milk concentrate.</title>
        <authorList>
            <person name="Hofmann K."/>
            <person name="Huptas C."/>
            <person name="Doll E."/>
            <person name="Scherer S."/>
            <person name="Wenning M."/>
        </authorList>
    </citation>
    <scope>NUCLEOTIDE SEQUENCE [LARGE SCALE GENOMIC DNA]</scope>
    <source>
        <strain evidence="5 6">DSM 108989</strain>
    </source>
</reference>
<dbReference type="CDD" id="cd19481">
    <property type="entry name" value="RecA-like_protease"/>
    <property type="match status" value="1"/>
</dbReference>
<comment type="caution">
    <text evidence="5">The sequence shown here is derived from an EMBL/GenBank/DDBJ whole genome shotgun (WGS) entry which is preliminary data.</text>
</comment>
<dbReference type="SUPFAM" id="SSF52540">
    <property type="entry name" value="P-loop containing nucleoside triphosphate hydrolases"/>
    <property type="match status" value="1"/>
</dbReference>
<dbReference type="RefSeq" id="WP_146383557.1">
    <property type="nucleotide sequence ID" value="NZ_VFIO01000001.1"/>
</dbReference>
<dbReference type="InterPro" id="IPR054472">
    <property type="entry name" value="WHD"/>
</dbReference>
<feature type="domain" description="AAA+ ATPase" evidence="4">
    <location>
        <begin position="472"/>
        <end position="606"/>
    </location>
</feature>
<dbReference type="InterPro" id="IPR050221">
    <property type="entry name" value="26S_Proteasome_ATPase"/>
</dbReference>
<keyword evidence="3 5" id="KW-0067">ATP-binding</keyword>
<evidence type="ECO:0000313" key="5">
    <source>
        <dbReference type="EMBL" id="TWR92053.1"/>
    </source>
</evidence>
<dbReference type="Proteomes" id="UP000318428">
    <property type="component" value="Unassembled WGS sequence"/>
</dbReference>
<accession>A0ABY3GLJ8</accession>
<keyword evidence="2" id="KW-0547">Nucleotide-binding</keyword>
<dbReference type="Gene3D" id="3.40.50.300">
    <property type="entry name" value="P-loop containing nucleotide triphosphate hydrolases"/>
    <property type="match status" value="1"/>
</dbReference>
<dbReference type="GO" id="GO:0005524">
    <property type="term" value="F:ATP binding"/>
    <property type="evidence" value="ECO:0007669"/>
    <property type="project" value="UniProtKB-KW"/>
</dbReference>
<protein>
    <submittedName>
        <fullName evidence="5">ATP-binding protein</fullName>
    </submittedName>
</protein>